<dbReference type="Proteomes" id="UP000177152">
    <property type="component" value="Unassembled WGS sequence"/>
</dbReference>
<dbReference type="SUPFAM" id="SSF56784">
    <property type="entry name" value="HAD-like"/>
    <property type="match status" value="1"/>
</dbReference>
<proteinExistence type="predicted"/>
<evidence type="ECO:0000313" key="2">
    <source>
        <dbReference type="Proteomes" id="UP000177152"/>
    </source>
</evidence>
<protein>
    <recommendedName>
        <fullName evidence="3">Haloacid dehalogenase</fullName>
    </recommendedName>
</protein>
<reference evidence="1 2" key="1">
    <citation type="journal article" date="2016" name="Nat. Commun.">
        <title>Thousands of microbial genomes shed light on interconnected biogeochemical processes in an aquifer system.</title>
        <authorList>
            <person name="Anantharaman K."/>
            <person name="Brown C.T."/>
            <person name="Hug L.A."/>
            <person name="Sharon I."/>
            <person name="Castelle C.J."/>
            <person name="Probst A.J."/>
            <person name="Thomas B.C."/>
            <person name="Singh A."/>
            <person name="Wilkins M.J."/>
            <person name="Karaoz U."/>
            <person name="Brodie E.L."/>
            <person name="Williams K.H."/>
            <person name="Hubbard S.S."/>
            <person name="Banfield J.F."/>
        </authorList>
    </citation>
    <scope>NUCLEOTIDE SEQUENCE [LARGE SCALE GENOMIC DNA]</scope>
</reference>
<dbReference type="InterPro" id="IPR023214">
    <property type="entry name" value="HAD_sf"/>
</dbReference>
<sequence length="229" mass="26734">MHPIKTGYFLDFDHTLFNTDEFFHRDVRDSFLRFGIDAKCWEESYLAVWPTGYALEKHVEEICRRSGEKLPLNEMKQIVRDSFSDLSRYLFPDVVPFLEAAKEAEAWLGLLSFGDEGWQRYKVTSSGIDTYFDQMFFTAGEGRKAEVVLEHAREFRRIVVVDNSSDELDRIKDAVPDARTIYMNRVPDELTLPDSEVSRLKFLEARRYAGKVSRYWHDVSKTLHGILSV</sequence>
<dbReference type="AlphaFoldDB" id="A0A1G2K4R6"/>
<dbReference type="InterPro" id="IPR041492">
    <property type="entry name" value="HAD_2"/>
</dbReference>
<gene>
    <name evidence="1" type="ORF">A2633_04095</name>
</gene>
<name>A0A1G2K4R6_9BACT</name>
<dbReference type="EMBL" id="MHQC01000036">
    <property type="protein sequence ID" value="OGZ94429.1"/>
    <property type="molecule type" value="Genomic_DNA"/>
</dbReference>
<accession>A0A1G2K4R6</accession>
<dbReference type="InterPro" id="IPR036412">
    <property type="entry name" value="HAD-like_sf"/>
</dbReference>
<evidence type="ECO:0008006" key="3">
    <source>
        <dbReference type="Google" id="ProtNLM"/>
    </source>
</evidence>
<comment type="caution">
    <text evidence="1">The sequence shown here is derived from an EMBL/GenBank/DDBJ whole genome shotgun (WGS) entry which is preliminary data.</text>
</comment>
<dbReference type="Pfam" id="PF13419">
    <property type="entry name" value="HAD_2"/>
    <property type="match status" value="1"/>
</dbReference>
<dbReference type="Gene3D" id="3.40.50.1000">
    <property type="entry name" value="HAD superfamily/HAD-like"/>
    <property type="match status" value="1"/>
</dbReference>
<organism evidence="1 2">
    <name type="scientific">Candidatus Sungbacteria bacterium RIFCSPHIGHO2_01_FULL_47_32</name>
    <dbReference type="NCBI Taxonomy" id="1802264"/>
    <lineage>
        <taxon>Bacteria</taxon>
        <taxon>Candidatus Sungiibacteriota</taxon>
    </lineage>
</organism>
<evidence type="ECO:0000313" key="1">
    <source>
        <dbReference type="EMBL" id="OGZ94429.1"/>
    </source>
</evidence>